<evidence type="ECO:0000313" key="1">
    <source>
        <dbReference type="EMBL" id="MBA0747569.1"/>
    </source>
</evidence>
<proteinExistence type="predicted"/>
<sequence length="236" mass="26930">MSYMVVRVQSLSKKNFDERFSILSLPHISVGFQPWWNSNEQKIAHSLPQNISLKVETPSKLHHNAKHLDHQLPDQELTSAQAICQSHPEMGVTRGSNPSFYSSDFGQDESCGKDIEGQMKPINNPNTVFSPSNPNYNLSMASAQYPYTDVCIGGLFTPYGQPAINLTRFRPRWQEEVRQHDFHCHLILQKMALFMSMQNNIMGFLGEDVIVQSLKHKTNLSNLESPTFMNLDIFMQ</sequence>
<dbReference type="OrthoDB" id="1097733at2759"/>
<dbReference type="EMBL" id="JABEZY010000010">
    <property type="protein sequence ID" value="MBA0747569.1"/>
    <property type="molecule type" value="Genomic_DNA"/>
</dbReference>
<comment type="caution">
    <text evidence="1">The sequence shown here is derived from an EMBL/GenBank/DDBJ whole genome shotgun (WGS) entry which is preliminary data.</text>
</comment>
<dbReference type="Proteomes" id="UP000593579">
    <property type="component" value="Unassembled WGS sequence"/>
</dbReference>
<evidence type="ECO:0000313" key="2">
    <source>
        <dbReference type="Proteomes" id="UP000593579"/>
    </source>
</evidence>
<dbReference type="AlphaFoldDB" id="A0A7J9CGG7"/>
<accession>A0A7J9CGG7</accession>
<keyword evidence="2" id="KW-1185">Reference proteome</keyword>
<protein>
    <submittedName>
        <fullName evidence="1">Uncharacterized protein</fullName>
    </submittedName>
</protein>
<organism evidence="1 2">
    <name type="scientific">Gossypium gossypioides</name>
    <name type="common">Mexican cotton</name>
    <name type="synonym">Selera gossypioides</name>
    <dbReference type="NCBI Taxonomy" id="34282"/>
    <lineage>
        <taxon>Eukaryota</taxon>
        <taxon>Viridiplantae</taxon>
        <taxon>Streptophyta</taxon>
        <taxon>Embryophyta</taxon>
        <taxon>Tracheophyta</taxon>
        <taxon>Spermatophyta</taxon>
        <taxon>Magnoliopsida</taxon>
        <taxon>eudicotyledons</taxon>
        <taxon>Gunneridae</taxon>
        <taxon>Pentapetalae</taxon>
        <taxon>rosids</taxon>
        <taxon>malvids</taxon>
        <taxon>Malvales</taxon>
        <taxon>Malvaceae</taxon>
        <taxon>Malvoideae</taxon>
        <taxon>Gossypium</taxon>
    </lineage>
</organism>
<name>A0A7J9CGG7_GOSGO</name>
<reference evidence="1 2" key="1">
    <citation type="journal article" date="2019" name="Genome Biol. Evol.">
        <title>Insights into the evolution of the New World diploid cottons (Gossypium, subgenus Houzingenia) based on genome sequencing.</title>
        <authorList>
            <person name="Grover C.E."/>
            <person name="Arick M.A. 2nd"/>
            <person name="Thrash A."/>
            <person name="Conover J.L."/>
            <person name="Sanders W.S."/>
            <person name="Peterson D.G."/>
            <person name="Frelichowski J.E."/>
            <person name="Scheffler J.A."/>
            <person name="Scheffler B.E."/>
            <person name="Wendel J.F."/>
        </authorList>
    </citation>
    <scope>NUCLEOTIDE SEQUENCE [LARGE SCALE GENOMIC DNA]</scope>
    <source>
        <strain evidence="1">5</strain>
        <tissue evidence="1">Leaf</tissue>
    </source>
</reference>
<gene>
    <name evidence="1" type="ORF">Gogos_004476</name>
</gene>